<keyword evidence="2" id="KW-1185">Reference proteome</keyword>
<protein>
    <submittedName>
        <fullName evidence="1">Copia protein</fullName>
    </submittedName>
</protein>
<dbReference type="Proteomes" id="UP001151760">
    <property type="component" value="Unassembled WGS sequence"/>
</dbReference>
<evidence type="ECO:0000313" key="2">
    <source>
        <dbReference type="Proteomes" id="UP001151760"/>
    </source>
</evidence>
<gene>
    <name evidence="1" type="ORF">Tco_0770855</name>
</gene>
<dbReference type="PANTHER" id="PTHR33067">
    <property type="entry name" value="RNA-DIRECTED DNA POLYMERASE-RELATED"/>
    <property type="match status" value="1"/>
</dbReference>
<dbReference type="EMBL" id="BQNB010011258">
    <property type="protein sequence ID" value="GJS88219.1"/>
    <property type="molecule type" value="Genomic_DNA"/>
</dbReference>
<dbReference type="Gene3D" id="2.40.70.10">
    <property type="entry name" value="Acid Proteases"/>
    <property type="match status" value="1"/>
</dbReference>
<reference evidence="1" key="2">
    <citation type="submission" date="2022-01" db="EMBL/GenBank/DDBJ databases">
        <authorList>
            <person name="Yamashiro T."/>
            <person name="Shiraishi A."/>
            <person name="Satake H."/>
            <person name="Nakayama K."/>
        </authorList>
    </citation>
    <scope>NUCLEOTIDE SEQUENCE</scope>
</reference>
<name>A0ABQ4ZDD1_9ASTR</name>
<sequence length="217" mass="25042">MPRLIFEHLKLTDLKETDMTIVMADMTEKTPLGLIQNVLVKIDKFLFSCDFIIADTIEEPNETIILGRSFLATIHAQIDVFKGKISLGIGEDRVLFDMNGNVCQSSVPVEKVYVTNSILNEEPFSPLKIGEDLFSYESPSCLQFEQRSRFCVDESIDIVDSNDEMHEPEDRHKKVKNFEKITSRWHVCKPVRVFYENKYRKDCGMWPTCNPDLSFCS</sequence>
<dbReference type="InterPro" id="IPR021109">
    <property type="entry name" value="Peptidase_aspartic_dom_sf"/>
</dbReference>
<comment type="caution">
    <text evidence="1">The sequence shown here is derived from an EMBL/GenBank/DDBJ whole genome shotgun (WGS) entry which is preliminary data.</text>
</comment>
<accession>A0ABQ4ZDD1</accession>
<evidence type="ECO:0000313" key="1">
    <source>
        <dbReference type="EMBL" id="GJS88219.1"/>
    </source>
</evidence>
<dbReference type="PANTHER" id="PTHR33067:SF35">
    <property type="entry name" value="ASPARTIC PEPTIDASE DDI1-TYPE DOMAIN-CONTAINING PROTEIN"/>
    <property type="match status" value="1"/>
</dbReference>
<proteinExistence type="predicted"/>
<reference evidence="1" key="1">
    <citation type="journal article" date="2022" name="Int. J. Mol. Sci.">
        <title>Draft Genome of Tanacetum Coccineum: Genomic Comparison of Closely Related Tanacetum-Family Plants.</title>
        <authorList>
            <person name="Yamashiro T."/>
            <person name="Shiraishi A."/>
            <person name="Nakayama K."/>
            <person name="Satake H."/>
        </authorList>
    </citation>
    <scope>NUCLEOTIDE SEQUENCE</scope>
</reference>
<organism evidence="1 2">
    <name type="scientific">Tanacetum coccineum</name>
    <dbReference type="NCBI Taxonomy" id="301880"/>
    <lineage>
        <taxon>Eukaryota</taxon>
        <taxon>Viridiplantae</taxon>
        <taxon>Streptophyta</taxon>
        <taxon>Embryophyta</taxon>
        <taxon>Tracheophyta</taxon>
        <taxon>Spermatophyta</taxon>
        <taxon>Magnoliopsida</taxon>
        <taxon>eudicotyledons</taxon>
        <taxon>Gunneridae</taxon>
        <taxon>Pentapetalae</taxon>
        <taxon>asterids</taxon>
        <taxon>campanulids</taxon>
        <taxon>Asterales</taxon>
        <taxon>Asteraceae</taxon>
        <taxon>Asteroideae</taxon>
        <taxon>Anthemideae</taxon>
        <taxon>Anthemidinae</taxon>
        <taxon>Tanacetum</taxon>
    </lineage>
</organism>